<feature type="domain" description="SHOCT-like" evidence="1">
    <location>
        <begin position="1"/>
        <end position="52"/>
    </location>
</feature>
<accession>A0A1W1UFP2</accession>
<dbReference type="Pfam" id="PF20612">
    <property type="entry name" value="SHOCT_2"/>
    <property type="match status" value="1"/>
</dbReference>
<name>A0A1W1UFP2_PEPAS</name>
<dbReference type="Proteomes" id="UP000192368">
    <property type="component" value="Unassembled WGS sequence"/>
</dbReference>
<dbReference type="RefSeq" id="WP_153222780.1">
    <property type="nucleotide sequence ID" value="NZ_FWWR01000009.1"/>
</dbReference>
<sequence>MNKEEHAEMMYQLSISIAVKMLKNHIINKEEFEEMNCILLEKYHPFIGELFSLNDLIY</sequence>
<evidence type="ECO:0000313" key="3">
    <source>
        <dbReference type="Proteomes" id="UP000192368"/>
    </source>
</evidence>
<dbReference type="OrthoDB" id="1666848at2"/>
<keyword evidence="3" id="KW-1185">Reference proteome</keyword>
<dbReference type="EMBL" id="FWWR01000009">
    <property type="protein sequence ID" value="SMB79842.1"/>
    <property type="molecule type" value="Genomic_DNA"/>
</dbReference>
<proteinExistence type="predicted"/>
<organism evidence="2 3">
    <name type="scientific">Peptoniphilus asaccharolyticus DSM 20463</name>
    <dbReference type="NCBI Taxonomy" id="573058"/>
    <lineage>
        <taxon>Bacteria</taxon>
        <taxon>Bacillati</taxon>
        <taxon>Bacillota</taxon>
        <taxon>Tissierellia</taxon>
        <taxon>Tissierellales</taxon>
        <taxon>Peptoniphilaceae</taxon>
        <taxon>Peptoniphilus</taxon>
    </lineage>
</organism>
<protein>
    <recommendedName>
        <fullName evidence="1">SHOCT-like domain-containing protein</fullName>
    </recommendedName>
</protein>
<dbReference type="AlphaFoldDB" id="A0A1W1UFP2"/>
<dbReference type="STRING" id="573058.SAMN00017477_0160"/>
<gene>
    <name evidence="2" type="ORF">SAMN00017477_0160</name>
</gene>
<evidence type="ECO:0000259" key="1">
    <source>
        <dbReference type="Pfam" id="PF20612"/>
    </source>
</evidence>
<dbReference type="InterPro" id="IPR046749">
    <property type="entry name" value="SHOCT_2"/>
</dbReference>
<reference evidence="3" key="1">
    <citation type="submission" date="2017-04" db="EMBL/GenBank/DDBJ databases">
        <authorList>
            <person name="Varghese N."/>
            <person name="Submissions S."/>
        </authorList>
    </citation>
    <scope>NUCLEOTIDE SEQUENCE [LARGE SCALE GENOMIC DNA]</scope>
    <source>
        <strain evidence="3">DSM 20463</strain>
    </source>
</reference>
<evidence type="ECO:0000313" key="2">
    <source>
        <dbReference type="EMBL" id="SMB79842.1"/>
    </source>
</evidence>